<dbReference type="AlphaFoldDB" id="A0A9D1KB11"/>
<organism evidence="1 2">
    <name type="scientific">Candidatus Caccosoma faecigallinarum</name>
    <dbReference type="NCBI Taxonomy" id="2840720"/>
    <lineage>
        <taxon>Bacteria</taxon>
        <taxon>Bacillati</taxon>
        <taxon>Bacillota</taxon>
        <taxon>Bacillota incertae sedis</taxon>
        <taxon>Candidatus Caccosoma</taxon>
    </lineage>
</organism>
<reference evidence="1" key="1">
    <citation type="submission" date="2020-10" db="EMBL/GenBank/DDBJ databases">
        <authorList>
            <person name="Gilroy R."/>
        </authorList>
    </citation>
    <scope>NUCLEOTIDE SEQUENCE</scope>
    <source>
        <strain evidence="1">14508</strain>
    </source>
</reference>
<comment type="caution">
    <text evidence="1">The sequence shown here is derived from an EMBL/GenBank/DDBJ whole genome shotgun (WGS) entry which is preliminary data.</text>
</comment>
<sequence length="76" mass="8999">MKKNVEITLSKELIIPRDVFGMEELLKLQDKAIAIYKTSADKDQRNRCMRFVLSMNDLRQIEENKKLEEKEKENGI</sequence>
<protein>
    <submittedName>
        <fullName evidence="1">Uncharacterized protein</fullName>
    </submittedName>
</protein>
<name>A0A9D1KB11_9FIRM</name>
<dbReference type="EMBL" id="DVKI01000174">
    <property type="protein sequence ID" value="HIT17815.1"/>
    <property type="molecule type" value="Genomic_DNA"/>
</dbReference>
<reference evidence="1" key="2">
    <citation type="journal article" date="2021" name="PeerJ">
        <title>Extensive microbial diversity within the chicken gut microbiome revealed by metagenomics and culture.</title>
        <authorList>
            <person name="Gilroy R."/>
            <person name="Ravi A."/>
            <person name="Getino M."/>
            <person name="Pursley I."/>
            <person name="Horton D.L."/>
            <person name="Alikhan N.F."/>
            <person name="Baker D."/>
            <person name="Gharbi K."/>
            <person name="Hall N."/>
            <person name="Watson M."/>
            <person name="Adriaenssens E.M."/>
            <person name="Foster-Nyarko E."/>
            <person name="Jarju S."/>
            <person name="Secka A."/>
            <person name="Antonio M."/>
            <person name="Oren A."/>
            <person name="Chaudhuri R.R."/>
            <person name="La Ragione R."/>
            <person name="Hildebrand F."/>
            <person name="Pallen M.J."/>
        </authorList>
    </citation>
    <scope>NUCLEOTIDE SEQUENCE</scope>
    <source>
        <strain evidence="1">14508</strain>
    </source>
</reference>
<dbReference type="Proteomes" id="UP000886893">
    <property type="component" value="Unassembled WGS sequence"/>
</dbReference>
<evidence type="ECO:0000313" key="2">
    <source>
        <dbReference type="Proteomes" id="UP000886893"/>
    </source>
</evidence>
<accession>A0A9D1KB11</accession>
<proteinExistence type="predicted"/>
<evidence type="ECO:0000313" key="1">
    <source>
        <dbReference type="EMBL" id="HIT17815.1"/>
    </source>
</evidence>
<gene>
    <name evidence="1" type="ORF">IAD04_05535</name>
</gene>